<proteinExistence type="predicted"/>
<dbReference type="PANTHER" id="PTHR46889">
    <property type="entry name" value="TRANSPOSASE INSF FOR INSERTION SEQUENCE IS3B-RELATED"/>
    <property type="match status" value="1"/>
</dbReference>
<dbReference type="Pfam" id="PF13333">
    <property type="entry name" value="rve_2"/>
    <property type="match status" value="1"/>
</dbReference>
<comment type="caution">
    <text evidence="3">The sequence shown here is derived from an EMBL/GenBank/DDBJ whole genome shotgun (WGS) entry which is preliminary data.</text>
</comment>
<accession>A0ABV7A5K0</accession>
<dbReference type="RefSeq" id="WP_390304712.1">
    <property type="nucleotide sequence ID" value="NZ_JBHRRZ010000013.1"/>
</dbReference>
<dbReference type="EMBL" id="JBHRRZ010000013">
    <property type="protein sequence ID" value="MFC2948109.1"/>
    <property type="molecule type" value="Genomic_DNA"/>
</dbReference>
<dbReference type="InterPro" id="IPR012337">
    <property type="entry name" value="RNaseH-like_sf"/>
</dbReference>
<dbReference type="InterPro" id="IPR050900">
    <property type="entry name" value="Transposase_IS3/IS150/IS904"/>
</dbReference>
<dbReference type="PANTHER" id="PTHR46889:SF4">
    <property type="entry name" value="TRANSPOSASE INSO FOR INSERTION SEQUENCE ELEMENT IS911B-RELATED"/>
    <property type="match status" value="1"/>
</dbReference>
<dbReference type="SUPFAM" id="SSF53098">
    <property type="entry name" value="Ribonuclease H-like"/>
    <property type="match status" value="1"/>
</dbReference>
<organism evidence="3 4">
    <name type="scientific">Virgibacillus sediminis</name>
    <dbReference type="NCBI Taxonomy" id="202260"/>
    <lineage>
        <taxon>Bacteria</taxon>
        <taxon>Bacillati</taxon>
        <taxon>Bacillota</taxon>
        <taxon>Bacilli</taxon>
        <taxon>Bacillales</taxon>
        <taxon>Bacillaceae</taxon>
        <taxon>Virgibacillus</taxon>
    </lineage>
</organism>
<evidence type="ECO:0000259" key="2">
    <source>
        <dbReference type="Pfam" id="PF13333"/>
    </source>
</evidence>
<evidence type="ECO:0000256" key="1">
    <source>
        <dbReference type="SAM" id="MobiDB-lite"/>
    </source>
</evidence>
<gene>
    <name evidence="3" type="ORF">ACFODW_07110</name>
</gene>
<protein>
    <submittedName>
        <fullName evidence="3">IS3 family transposase</fullName>
    </submittedName>
</protein>
<sequence length="92" mass="10795">MALSAQEMGQNSKRTQRVPMSRKGNCINNSPMKNFFGLMKQEMYHGESLRTYEDLKRDIESYINYYNNNRIKQKLAGMSPVQYRLHNSQLTA</sequence>
<reference evidence="4" key="1">
    <citation type="journal article" date="2019" name="Int. J. Syst. Evol. Microbiol.">
        <title>The Global Catalogue of Microorganisms (GCM) 10K type strain sequencing project: providing services to taxonomists for standard genome sequencing and annotation.</title>
        <authorList>
            <consortium name="The Broad Institute Genomics Platform"/>
            <consortium name="The Broad Institute Genome Sequencing Center for Infectious Disease"/>
            <person name="Wu L."/>
            <person name="Ma J."/>
        </authorList>
    </citation>
    <scope>NUCLEOTIDE SEQUENCE [LARGE SCALE GENOMIC DNA]</scope>
    <source>
        <strain evidence="4">KCTC 13193</strain>
    </source>
</reference>
<name>A0ABV7A5K0_9BACI</name>
<evidence type="ECO:0000313" key="3">
    <source>
        <dbReference type="EMBL" id="MFC2948109.1"/>
    </source>
</evidence>
<dbReference type="InterPro" id="IPR001584">
    <property type="entry name" value="Integrase_cat-core"/>
</dbReference>
<evidence type="ECO:0000313" key="4">
    <source>
        <dbReference type="Proteomes" id="UP001595387"/>
    </source>
</evidence>
<feature type="region of interest" description="Disordered" evidence="1">
    <location>
        <begin position="1"/>
        <end position="26"/>
    </location>
</feature>
<feature type="domain" description="Integrase catalytic" evidence="2">
    <location>
        <begin position="34"/>
        <end position="86"/>
    </location>
</feature>
<dbReference type="Proteomes" id="UP001595387">
    <property type="component" value="Unassembled WGS sequence"/>
</dbReference>
<keyword evidence="4" id="KW-1185">Reference proteome</keyword>